<dbReference type="Pfam" id="PF01592">
    <property type="entry name" value="NifU_N"/>
    <property type="match status" value="1"/>
</dbReference>
<dbReference type="EMBL" id="MHCJ01000006">
    <property type="protein sequence ID" value="OGY17823.1"/>
    <property type="molecule type" value="Genomic_DNA"/>
</dbReference>
<protein>
    <recommendedName>
        <fullName evidence="1">NIF system FeS cluster assembly NifU N-terminal domain-containing protein</fullName>
    </recommendedName>
</protein>
<dbReference type="AlphaFoldDB" id="A0A1G1VR12"/>
<gene>
    <name evidence="2" type="ORF">A2786_00670</name>
</gene>
<name>A0A1G1VR12_9BACT</name>
<dbReference type="PANTHER" id="PTHR10093">
    <property type="entry name" value="IRON-SULFUR CLUSTER ASSEMBLY ENZYME NIFU HOMOLOG"/>
    <property type="match status" value="1"/>
</dbReference>
<reference evidence="2 3" key="1">
    <citation type="journal article" date="2016" name="Nat. Commun.">
        <title>Thousands of microbial genomes shed light on interconnected biogeochemical processes in an aquifer system.</title>
        <authorList>
            <person name="Anantharaman K."/>
            <person name="Brown C.T."/>
            <person name="Hug L.A."/>
            <person name="Sharon I."/>
            <person name="Castelle C.J."/>
            <person name="Probst A.J."/>
            <person name="Thomas B.C."/>
            <person name="Singh A."/>
            <person name="Wilkins M.J."/>
            <person name="Karaoz U."/>
            <person name="Brodie E.L."/>
            <person name="Williams K.H."/>
            <person name="Hubbard S.S."/>
            <person name="Banfield J.F."/>
        </authorList>
    </citation>
    <scope>NUCLEOTIDE SEQUENCE [LARGE SCALE GENOMIC DNA]</scope>
</reference>
<accession>A0A1G1VR12</accession>
<evidence type="ECO:0000259" key="1">
    <source>
        <dbReference type="Pfam" id="PF01592"/>
    </source>
</evidence>
<comment type="caution">
    <text evidence="2">The sequence shown here is derived from an EMBL/GenBank/DDBJ whole genome shotgun (WGS) entry which is preliminary data.</text>
</comment>
<evidence type="ECO:0000313" key="2">
    <source>
        <dbReference type="EMBL" id="OGY17823.1"/>
    </source>
</evidence>
<organism evidence="2 3">
    <name type="scientific">Candidatus Chisholmbacteria bacterium RIFCSPHIGHO2_01_FULL_52_32</name>
    <dbReference type="NCBI Taxonomy" id="1797591"/>
    <lineage>
        <taxon>Bacteria</taxon>
        <taxon>Candidatus Chisholmiibacteriota</taxon>
    </lineage>
</organism>
<dbReference type="InterPro" id="IPR002871">
    <property type="entry name" value="NIF_FeS_clus_asmbl_NifU_N"/>
</dbReference>
<feature type="domain" description="NIF system FeS cluster assembly NifU N-terminal" evidence="1">
    <location>
        <begin position="4"/>
        <end position="123"/>
    </location>
</feature>
<dbReference type="GO" id="GO:0005506">
    <property type="term" value="F:iron ion binding"/>
    <property type="evidence" value="ECO:0007669"/>
    <property type="project" value="InterPro"/>
</dbReference>
<dbReference type="SUPFAM" id="SSF82649">
    <property type="entry name" value="SufE/NifU"/>
    <property type="match status" value="1"/>
</dbReference>
<sequence>MDPYREEILTHYKHPSNYGDLPDATVTVREANASCGDLIELSLKVVDAKIVGVRFKGVGCALSIASASLLTEQLKGKLISDVARMSERFVLDLVGVEVSSMRTKCILLPFRALGNALKTFEKR</sequence>
<dbReference type="GO" id="GO:0051536">
    <property type="term" value="F:iron-sulfur cluster binding"/>
    <property type="evidence" value="ECO:0007669"/>
    <property type="project" value="InterPro"/>
</dbReference>
<dbReference type="Gene3D" id="3.90.1010.10">
    <property type="match status" value="1"/>
</dbReference>
<dbReference type="GO" id="GO:0016226">
    <property type="term" value="P:iron-sulfur cluster assembly"/>
    <property type="evidence" value="ECO:0007669"/>
    <property type="project" value="InterPro"/>
</dbReference>
<evidence type="ECO:0000313" key="3">
    <source>
        <dbReference type="Proteomes" id="UP000179233"/>
    </source>
</evidence>
<dbReference type="CDD" id="cd06664">
    <property type="entry name" value="IscU_like"/>
    <property type="match status" value="1"/>
</dbReference>
<proteinExistence type="predicted"/>
<dbReference type="Proteomes" id="UP000179233">
    <property type="component" value="Unassembled WGS sequence"/>
</dbReference>